<dbReference type="PANTHER" id="PTHR36812:SF9">
    <property type="entry name" value="MYB-LIKE PROTEIN X ISOFORM X1"/>
    <property type="match status" value="1"/>
</dbReference>
<feature type="compositionally biased region" description="Polar residues" evidence="2">
    <location>
        <begin position="1777"/>
        <end position="1792"/>
    </location>
</feature>
<feature type="region of interest" description="Disordered" evidence="2">
    <location>
        <begin position="18"/>
        <end position="128"/>
    </location>
</feature>
<feature type="compositionally biased region" description="Basic and acidic residues" evidence="2">
    <location>
        <begin position="231"/>
        <end position="241"/>
    </location>
</feature>
<feature type="coiled-coil region" evidence="1">
    <location>
        <begin position="3113"/>
        <end position="3179"/>
    </location>
</feature>
<evidence type="ECO:0000313" key="4">
    <source>
        <dbReference type="Proteomes" id="UP001165085"/>
    </source>
</evidence>
<feature type="compositionally biased region" description="Basic residues" evidence="2">
    <location>
        <begin position="1295"/>
        <end position="1304"/>
    </location>
</feature>
<feature type="coiled-coil region" evidence="1">
    <location>
        <begin position="2495"/>
        <end position="2522"/>
    </location>
</feature>
<sequence>MDQLPNYQNVALRALPEGMGQAPPVANPVNNQYISARDRRLADREAKRRDRKQQQNVNKQEDYLRSLQEPPAPAAAPAAPDVPGFGALSRAAAPSSNPAPSNNRMNSALARASEMKSRRDQAYEEKKRAFAQKKLESQGAPPMRENVPPPQMQMQMQMQMRMQQQPESNNNDGGSPWAQAKMQARENNRVAPSRLAVKPLNVQAAPAPLSPRLNVNQEAIARAEQAGFEEQMRQAKLKAEEQQMIQDQMMRRQQQQQQQQQQQRQQQNPVDPNDFDRRQKALKQQEYKRQLEAQMKEMKTSIRHPNQNQEQMQMQARQRSRSPSPPPQGGPTYLQRQARENQMKKQSYADQLKQQMAEDNRRKEEQKERRRSPSPPRFEGRANQQQMSKQQYAEELRQQMAQKEQKQMNRNPPAFNPEVTDGFGSNQDKRQAQLQKQQYAQQLREQMRQDQQRGQPMQQQQQQQQQAAPPQQSNVSYEEQERLAKVAKQHQYAEQLERQIHDVPKPLRRDFPLDQVNNPHHLHTQQDDGFGSNQDRKEKHAQKLEYAKQLRQQMMQNNPNGNNNNSNMSNEADLRSTWGNDKWENKRVVPKLDPRTYGDQLRQQMQEQEAAKRQPIQSISEQQPNEYHRAPLSPKSAAAQRANIQYKLQLDRDLEEKRKIQQQQRNQSSPYSRPPEQQQHERAPPTEDFQPHSVLSEIGHHDRTGAVTPRNRAGGHSVMTMHGGAPSQQKIDHDRHRRDEYRRVLEAQIQEKKDRELRSREAREGNSSESLPWQRQAQPQHQQLEDGFEIGPMGLPVRKSPPVKRSGSNSPRRGGGSRSHSPSGASRAHAYMDAPNPHTDISAHYDPDKKDSAHARHLFSDPLKAAQEDRDNERKAHEANYRHQIEDQIRQKEEEKRRAKEHEEDVERKEEQRLRQEQEELQRRFEEEEKAKAEAEAAAMQKQLEKDAEEHRRGKELEKQREAELELKAELKAKREIEEMNRQLELEKASVQSQHQPQMPPSQLHSPLHSQPPSQPSTSRSHLFGDGSEIPTSLPGIPLDEPDPRPPAHPSARGRPPRRSQHQQQMQQQPLHQPFAPKPLQVNEYDPDRLPTVRDESPNSLQELRVVSSEQQQQPQSTNSNQPNPLGTTLRSEFGQNLQQQIKELQEAQKQQMMIQQQLMMQQLGIQPPSVVGSVPAQPPSLSPLKQSVDTLNTTATSLGPRLDTNSTMVVDWDNTPFATPRAQLSEVAENESPISSSGSSSKKSGRSKKSDKSRHSKKSISKSSSKKSLPPTSVAASVDSADASDSEDADQKSVKSRRSKKSISKSSSKKSLPPTSVAASVDSADASDSEDADQKSVKSRHSKKSISKSSSKKSLPPTSVAASVDSADAADSDGADQPASPLQPQHHSYSSASSASSPSSSPSQRKRERAERLAANRKKFELNLPKSSSVKSLSADDMKHKFEVGDIHGLDLHGHSPSPTKSKSKSKSDRKQRRSVGGMKFSPHPQPEASSSEEEERQRHHMKHDVGDIHGLDLHGHSPSRSKSKSPSKSDRKRRKSVGGMKFSKHPQPEASSSEEEERQRHHMKHDVGDIHGLDLHGHSPSPTRGRHDVGRIDGLDLHGHSPSRSPSRSVSPSKSPLRRRNSAKPTFNPHPLKKKQELETVSPVRGQYDRNYEVGRMDGLDLHGYSSNDSAEVIVVEPQPKRSLNRRNSAKPTFTSPPRKTPKPASDLQSLLFGAAEANDDSSKHRGKYDRRFDVGRMDGLDLQGYESSSSIEVVSPSTQAKKLTRQKSAKANLASPQRKAQNKPSSPSPSRAKYSMKYDVGRMDGLDLVGESVERRKPTSKSDRPPSAKPTFTSPKRTSEVETISDSDEELSNKFSQKYEVGRMDALNISGYDSRYAKKEKKQKKSSEARTLKRAGSAKSSLTSPPARVTFADEEAPISATEKYSRKFNVGRVDAILDGDRKEYFPDSSSKNSSSPRRRSAKATFSSPNPKNIQTQHTENQILETLLFGEVDTSAPPQMLKEKLDFAADRVASARSKMKESQRLVEETKNISKAQILAANLANDASLNAQVAIAKKKYMQDLQAEREKSEGRIGQLQAEAEEKISEITEEADRRQREIDSWVGKLEAEKRAKQEQALKNMRKMVGLMSGKVLKTTFKAWESFVTMRKESRRQKAELKEELKLASEESLRVQQLKEEEIERVKTESSQHQGEIQAKLNEQVLRAQSEMLVLKTMADVELEAVKRAHALDLQRAKESRERAVNAVKEEGEQNLQRMIDEMKAVNIQQEAEFQRALESREKAVKRSEEASRHAVEKSKEEAASKLKAFEANAEAERKEILMQAAQDRAGNVMKRAILTKQNQREKEILLKEAQRAQEEAEKARADADQAETDAERKAKESELAANAKIEATTLAMQREAEVRFAEKEAESEAIMKSELKRLATEHSLELDRLAKEKDIAADAAVRKLEEEKEAIVKQQEADREAEKASIESERAAVQAAMMLKKAMFSRAGFKEREVLKKKAEEAQKQAEEAQLIAEQTKSDADQRHLELEKASQEQVEAAKLAASLIAEEQRVELEAKLRTQEEIAAKSEKERLSIISSHEQDKALLEQRLTEKEKLAEDIRLEAEERVRQKQEELMERMREQELSHIQLVDGLKKEKEEAALEALRIQQEEHEATLKKNIAKAEAEKAKITAEKAKVKADSMMRKFLVSKTSTKEKNALKRLAEQAEEAAFESKRNAEKTKEEALRRAIELEEVSKEKIAAAERAVRLEAEEEVERHRREMESKHEALAVEKDLAHEDALKRAAEEHEAKLNQREAEASAEKARLESEKKTIRAQMMMKKAILSRSTKKEREKAEALARDAEQIAKEAREEAKLRIEEAEKRQIEAETASKEKIAAAELAARLEAEEKVERHRAELEQKMKAQEDEHASVLSKVRKDKEKAVELANKKLEEEKALMIENREVEKQAEKASIESERAAVQAAMMMKKAMFSRAGFREREALKKKAEEAEKLAEEAKLLAELTKVEAEQKQRKLERISLEKIEAAQAASNKEAEAAKIEAERIKNEMSSLTVKHNRDLENATRVAHERLLEENVAYREQQEAAEKKYSADVALVKGKELVTTLFQQAEHNVITEAMKNELRVAKDDVRQLEAEAKMFRIIADEKEQALELAAASSAAAIKSEENLKDEMERRLKEQEKFLLDSARDKLDKELSEQRTFLLNSARENLSRELSEQKNFLLNSAREEKTSLEASLHEKFDVEMKLKEKHLMEELFEEKQRSVTVQSELTAKYDVLQASLDDVTRQKQEQAMKNTQRLIGMMTGKALHSTFKAWVAFVRERRQIKKQHEQAMKRAQKMIHMIHGKALTTTFMAWRIFARDQIEDREKREQFDQQLQMRIAAKDEELNLSLKSAVENAEARAAQTLANLERKQEAEDRARRSKERADKEEADGKIRMVLAQSKAEGLIQRAMLGRAGTLEKQRMKNEVQSARSEMEELRLELDRVAAVADEKVRRLERAGEEANQAAKENRLHQQNFKKELLEAQHKTEMAKVQAMESLLGERRAHTEALESARAEMSSKYELLRGNLDEVTKAKQDLAMRNSQKMIRMMKGNTLSTAFVSWKMIGISENKLLSTTFIAWRMWTKEVIDERTRSVRFAETLQREAAAAMERTQMKVLDTEKAAAAKLKALEEEYKETVLLTQREAKEAVDRMNFERQIAEEEAKKLQDDQRQRYSEELERQRVEHERGLETARSQLEESFEATLQEITSAKDQAAQEALLKKDAEYRAILQQKEADATFAETVMKQTLTKSKAENLLKRAMSARANSLQQKKLLEQSKEAERAVELANLAVAKTKREAEDRLREVEVAAQERLAAAVRQAEVKAEEMLQLSLHKSKVESEALLRKQLADREVAENKMRMNLAQSKAEGLIQRVLVQRVGKLEKERMEKEVEEAKVEVKKMEERYSEAVRVASNKAKLLEEASKEAISAVKAEEDARIAVERQVEELKLEVEKKELELETARSEFMTEAEQKIEAVRVEANEALKKRRMSFDAKQQIGLQAMNVARVETEELKRRIEELSAEKEREVRAAEQVLVEERARLEGERRAELERVRDEMKRDHENEMSQIIYDRERRQKEALDTLTQEHEQRMGHQRAEIALRSAQQKEELSRVKAQELMKRVMIAKSGNENVEQIKKDYDRALEEMEELGKEVKRTKQEAGEELKKLRAAKKEAEEAAQNELESLRTEGAEKMKNLMSLHELELTSVRKENELAADEAVESAKREVASRMKMEMDKKESERALKHANMLMKRAMLNKANKLEQMKMLETARLAEQEYEKKLKVTEESRKELEFAVKEAKRTAEESIARDRELNETNLKHAIETIEEKHRSSLEEVQRQNEAVAKRALETAKVEAQARLDAEVFLMQAGNAKTRAEALMRRFLVGKKKGMEMERLKREVMVAEQEMKERVRAAEEAKVNVELQSQAAKVAADQQLKAENEIAAKKIRILEIKAEEERKVFEKRLSDSVKEASEATRREVEGKLAETIAVERAAAARVRAKMLMKRAMSSWAKDGELRNAKAEAAQAQIDLDREVQKMELAKIEQEKKVAERVAAVEKKVAASEMLLKSQQNEAQVELERVRADHAKELTLLRKETEAVKAKSDENERKYMDISTQETEAREELQNALELLNEAKKKEVVEKGRRGEALRKILRLSAKAAVSDARDEDNKKEVAKEIKRLAKAKQNLQVDGDKAAAVITMLEGNVKEALNVAEVAKVNMAKQLAEKEESAERAIESERKTIRMQHDMQLARLKDELKIEREAQAEYERKLEEAAAMAAAESAARLNEAVENEKKVFEEKQAKSKEEVDAKLTVMSATHEAATLKKHQEVEAAAKALAETRLEEMLERTKMESGFEEEKKKWSEELEVIKKEKFLMSEKIKEVEEAAVQAIKDHENKSLEVETLNKMHLEQQNKLWSEKLAGVEEELKKNRAEAEKEVRAMEQKLLNLEEEAEARLVKIKAENGLELKRMHLASAKAHEESMIAEAARNEAQIELVKMNMEMKIKQTNAANNQELDLARQNLKEARSNALRFAEEARAAHEDELRAQMEESEGKMRAVEIENSLKIEHARALAEKMHAEKLRNALDAYETKVKTTKELIIAEERKRRDLEEEQKEVERTKLEAEASKKIVMAARKSIGKLIRRANKQGGQDEEVAKLKAELDRLEGEAEADEKRREVEQQRMLDKESEIAKLHSKVEVAEVARSEAEKKLNKAREEVEGDVADRLESSGAAQIIIEDEILRDRELEEVDSREQEREWKAKIEVVKAEEANAARRLEIAQDDVSDLKEKVKEAEGEGKELDEKIELELKDAKAIADKTRRVLEEKSSQMRVLGQQRRNKRRSSFSKFMDSKSAKLRLQEAGLISGRTSPVNTDRNFAQEQQAMWKKRAADVEIAFEAKMEKMKNEINELVNGQLRQKEKEMQERLKLEQAQAQAAVLQREEASKSRAREEGKKRLTKMIQRAAWEKGKDNEVIQLLNQKEQLENETETMKTAISESKVEVRKLMSEMERREKEKEKQIEEVKSLMKLEKERWIEARKVEEIKRMRGELAEEHQREVATAMEGLNGLKNEHQERLQALEIAEADAERRRLELEKKEDEVILLERQLNSEIGLNDLKRKEIEMRLLTGKAEVTEKSMQLEEELKQVDDLSLIADGVVEKKIAAEMRVAEAKTAVADDIVDESIGLANRQVLAEAEKMTEEFAEASRERRDVEETLELVGEEEEVLVGQKEQFEDQIVDAEKRLKEVQDMLEGVRGDEEENLALINALRERIIIEEGKVLAAMRSQQGVVAEIEARHAEVVQLMREEEDKRERERIAENKAMEALHVSELARVKEEAKIAETRRKDALRAQIAKASEEAEEASRKLKRKETDVTHQKILGRTAGVAVVDAVGSAIANFTKEKLVRNLQERLKGVEQELKKKEMERVRAEEDARVKHDEVNELKKESAKKLEQKRAEVENFERETREKELNNVRSEAREMVEGSRREVDHLKDMLLEKATKIEELMIGKEQVEVREEKLVTGNELAGISDVIASVVKHEVMQIKSVYEREIEERRTEAAESKEQLKAAIEEMRQMQLVERAHHKRWLESGMEEEDGKSGDLVDETRGDDEELTVLKEKEDKLRVAGHDLVAAESDAIVANGKVAMMGGGRAGVNQVEEAKLDNEIAEAKLAEARLKVQSLEKNVEDAKIGVLSRQASLKTFEKAVEVVDAATGMSRQGSWAGVGVGVGAGVGMSRQPSRIGGLGLGNRASSLATVGAGVSSGVGTNVGTGVDVVEQASTDLKELKILREELAKLKHDNESAKAMRKKAEKNAQEVKEKLERVELEQAVLGSAIHAGKGGGETQNKAELMEVNIAQAKLRQEHMELQRVLEQERQKSKELADNLRQAQFVNNEVLERLSKKDERVINIEEELAKGLAAVMEKGMGMIPSPAKEVVREREEREEVALDPLRDNWMQKLDDKMDQVATTLSDKRDNEMAEVKRREAERDERIANMERIAMEQQRMNLDLKNIVAQKEKNAVQENMERIAMEQQRMNLDLKSIAAQKENNAVQDEHNVMNDELSAVSARLKELEEERAEKQRADAERKRRQEVEREEERRKRAAEEMDLAQRREEERRQFEDELRARREEDERARREKAEEEENKKRRLIEEQRAREEAERRAEEDKRAGEMEKARDEALARRKQQEEEEAEKKRVEEKLEEEKRRLEAAKKKAENDQRPFWQKLVAGENDGGGGGGGDSGGDHDSLYLLPKAVLDLEHALNNAGGVGEDVEAQDDKGGKVIELKHGSSFVNFGDDIFVAVNMTDEMMASSGGANDVGRVSLGKFEKAVKAPEVTSLDDSASEDSLDSLDIELLHSKNLQKYEKHLGDKEKRVELDEGEDAAFFSAPRYLPSSGISSRASSRESSRSNLGAQGYSAIYNNRKR</sequence>
<feature type="compositionally biased region" description="Basic and acidic residues" evidence="2">
    <location>
        <begin position="1567"/>
        <end position="1579"/>
    </location>
</feature>
<feature type="compositionally biased region" description="Basic and acidic residues" evidence="2">
    <location>
        <begin position="1732"/>
        <end position="1742"/>
    </location>
</feature>
<feature type="coiled-coil region" evidence="1">
    <location>
        <begin position="6299"/>
        <end position="6350"/>
    </location>
</feature>
<feature type="compositionally biased region" description="Low complexity" evidence="2">
    <location>
        <begin position="1305"/>
        <end position="1325"/>
    </location>
</feature>
<feature type="compositionally biased region" description="Low complexity" evidence="2">
    <location>
        <begin position="452"/>
        <end position="472"/>
    </location>
</feature>
<feature type="compositionally biased region" description="Low complexity" evidence="2">
    <location>
        <begin position="1348"/>
        <end position="1368"/>
    </location>
</feature>
<feature type="compositionally biased region" description="Polar residues" evidence="2">
    <location>
        <begin position="1833"/>
        <end position="1845"/>
    </location>
</feature>
<evidence type="ECO:0000313" key="3">
    <source>
        <dbReference type="EMBL" id="GMH76802.1"/>
    </source>
</evidence>
<feature type="coiled-coil region" evidence="1">
    <location>
        <begin position="3457"/>
        <end position="3552"/>
    </location>
</feature>
<feature type="compositionally biased region" description="Basic and acidic residues" evidence="2">
    <location>
        <begin position="356"/>
        <end position="368"/>
    </location>
</feature>
<feature type="coiled-coil region" evidence="1">
    <location>
        <begin position="5923"/>
        <end position="6003"/>
    </location>
</feature>
<feature type="compositionally biased region" description="Basic residues" evidence="2">
    <location>
        <begin position="1244"/>
        <end position="1261"/>
    </location>
</feature>
<feature type="compositionally biased region" description="Low complexity" evidence="2">
    <location>
        <begin position="305"/>
        <end position="317"/>
    </location>
</feature>
<feature type="compositionally biased region" description="Low complexity" evidence="2">
    <location>
        <begin position="990"/>
        <end position="1012"/>
    </location>
</feature>
<keyword evidence="1" id="KW-0175">Coiled coil</keyword>
<feature type="coiled-coil region" evidence="1">
    <location>
        <begin position="2415"/>
        <end position="2467"/>
    </location>
</feature>
<feature type="coiled-coil region" evidence="1">
    <location>
        <begin position="5714"/>
        <end position="5783"/>
    </location>
</feature>
<feature type="compositionally biased region" description="Basic and acidic residues" evidence="2">
    <location>
        <begin position="274"/>
        <end position="300"/>
    </location>
</feature>
<feature type="compositionally biased region" description="Low complexity" evidence="2">
    <location>
        <begin position="1062"/>
        <end position="1074"/>
    </location>
</feature>
<feature type="coiled-coil region" evidence="1">
    <location>
        <begin position="6380"/>
        <end position="6435"/>
    </location>
</feature>
<feature type="compositionally biased region" description="Basic and acidic residues" evidence="2">
    <location>
        <begin position="866"/>
        <end position="935"/>
    </location>
</feature>
<feature type="coiled-coil region" evidence="1">
    <location>
        <begin position="6179"/>
        <end position="6215"/>
    </location>
</feature>
<feature type="compositionally biased region" description="Low complexity" evidence="2">
    <location>
        <begin position="1604"/>
        <end position="1617"/>
    </location>
</feature>
<feature type="coiled-coil region" evidence="1">
    <location>
        <begin position="5038"/>
        <end position="5253"/>
    </location>
</feature>
<feature type="compositionally biased region" description="Basic and acidic residues" evidence="2">
    <location>
        <begin position="6595"/>
        <end position="6739"/>
    </location>
</feature>
<feature type="compositionally biased region" description="Basic and acidic residues" evidence="2">
    <location>
        <begin position="36"/>
        <end position="48"/>
    </location>
</feature>
<feature type="region of interest" description="Disordered" evidence="2">
    <location>
        <begin position="1221"/>
        <end position="1855"/>
    </location>
</feature>
<proteinExistence type="predicted"/>
<feature type="compositionally biased region" description="Basic and acidic residues" evidence="2">
    <location>
        <begin position="1815"/>
        <end position="1829"/>
    </location>
</feature>
<feature type="compositionally biased region" description="Low complexity" evidence="2">
    <location>
        <begin position="805"/>
        <end position="829"/>
    </location>
</feature>
<feature type="compositionally biased region" description="Low complexity" evidence="2">
    <location>
        <begin position="1108"/>
        <end position="1125"/>
    </location>
</feature>
<feature type="coiled-coil region" evidence="1">
    <location>
        <begin position="5440"/>
        <end position="5676"/>
    </location>
</feature>
<feature type="region of interest" description="Disordered" evidence="2">
    <location>
        <begin position="2354"/>
        <end position="2381"/>
    </location>
</feature>
<feature type="region of interest" description="Disordered" evidence="2">
    <location>
        <begin position="1942"/>
        <end position="1981"/>
    </location>
</feature>
<dbReference type="OrthoDB" id="10532587at2759"/>
<feature type="compositionally biased region" description="Basic and acidic residues" evidence="2">
    <location>
        <begin position="1435"/>
        <end position="1455"/>
    </location>
</feature>
<feature type="region of interest" description="Disordered" evidence="2">
    <location>
        <begin position="1872"/>
        <end position="1927"/>
    </location>
</feature>
<feature type="compositionally biased region" description="Basic residues" evidence="2">
    <location>
        <begin position="1338"/>
        <end position="1347"/>
    </location>
</feature>
<feature type="region of interest" description="Disordered" evidence="2">
    <location>
        <begin position="162"/>
        <end position="188"/>
    </location>
</feature>
<feature type="region of interest" description="Disordered" evidence="2">
    <location>
        <begin position="2788"/>
        <end position="2814"/>
    </location>
</feature>
<feature type="region of interest" description="Disordered" evidence="2">
    <location>
        <begin position="231"/>
        <end position="540"/>
    </location>
</feature>
<feature type="compositionally biased region" description="Low complexity" evidence="2">
    <location>
        <begin position="1262"/>
        <end position="1282"/>
    </location>
</feature>
<feature type="region of interest" description="Disordered" evidence="2">
    <location>
        <begin position="3405"/>
        <end position="3430"/>
    </location>
</feature>
<feature type="coiled-coil region" evidence="1">
    <location>
        <begin position="6069"/>
        <end position="6103"/>
    </location>
</feature>
<feature type="compositionally biased region" description="Low complexity" evidence="2">
    <location>
        <begin position="89"/>
        <end position="108"/>
    </location>
</feature>
<feature type="region of interest" description="Disordered" evidence="2">
    <location>
        <begin position="555"/>
        <end position="639"/>
    </location>
</feature>
<feature type="coiled-coil region" evidence="1">
    <location>
        <begin position="5816"/>
        <end position="5898"/>
    </location>
</feature>
<feature type="compositionally biased region" description="Low complexity" evidence="2">
    <location>
        <begin position="242"/>
        <end position="267"/>
    </location>
</feature>
<feature type="compositionally biased region" description="Polar residues" evidence="2">
    <location>
        <begin position="615"/>
        <end position="625"/>
    </location>
</feature>
<feature type="compositionally biased region" description="Basic and acidic residues" evidence="2">
    <location>
        <begin position="1086"/>
        <end position="1097"/>
    </location>
</feature>
<feature type="compositionally biased region" description="Basic and acidic residues" evidence="2">
    <location>
        <begin position="581"/>
        <end position="596"/>
    </location>
</feature>
<feature type="coiled-coil region" evidence="1">
    <location>
        <begin position="1131"/>
        <end position="1158"/>
    </location>
</feature>
<feature type="region of interest" description="Disordered" evidence="2">
    <location>
        <begin position="6595"/>
        <end position="6766"/>
    </location>
</feature>
<feature type="coiled-coil region" evidence="1">
    <location>
        <begin position="4548"/>
        <end position="4604"/>
    </location>
</feature>
<feature type="coiled-coil region" evidence="1">
    <location>
        <begin position="4751"/>
        <end position="4837"/>
    </location>
</feature>
<feature type="compositionally biased region" description="Polar residues" evidence="2">
    <location>
        <begin position="1966"/>
        <end position="1981"/>
    </location>
</feature>
<feature type="compositionally biased region" description="Basic and acidic residues" evidence="2">
    <location>
        <begin position="495"/>
        <end position="512"/>
    </location>
</feature>
<feature type="compositionally biased region" description="Basic residues" evidence="2">
    <location>
        <begin position="1463"/>
        <end position="1475"/>
    </location>
</feature>
<feature type="region of interest" description="Disordered" evidence="2">
    <location>
        <begin position="6112"/>
        <end position="6133"/>
    </location>
</feature>
<feature type="compositionally biased region" description="Low complexity" evidence="2">
    <location>
        <begin position="1233"/>
        <end position="1243"/>
    </location>
</feature>
<name>A0A9W7EFE1_9STRA</name>
<feature type="compositionally biased region" description="Low complexity" evidence="2">
    <location>
        <begin position="432"/>
        <end position="444"/>
    </location>
</feature>
<feature type="coiled-coil region" evidence="1">
    <location>
        <begin position="4300"/>
        <end position="4374"/>
    </location>
</feature>
<evidence type="ECO:0000256" key="2">
    <source>
        <dbReference type="SAM" id="MobiDB-lite"/>
    </source>
</evidence>
<feature type="compositionally biased region" description="Polar residues" evidence="2">
    <location>
        <begin position="344"/>
        <end position="354"/>
    </location>
</feature>
<feature type="coiled-coil region" evidence="1">
    <location>
        <begin position="4645"/>
        <end position="4672"/>
    </location>
</feature>
<feature type="region of interest" description="Disordered" evidence="2">
    <location>
        <begin position="5354"/>
        <end position="5379"/>
    </location>
</feature>
<dbReference type="PANTHER" id="PTHR36812">
    <property type="entry name" value="NEUROFILAMENT TRIPLET M PROTEIN-LIKE PROTEIN"/>
    <property type="match status" value="1"/>
</dbReference>
<feature type="compositionally biased region" description="Low complexity" evidence="2">
    <location>
        <begin position="1749"/>
        <end position="1760"/>
    </location>
</feature>
<organism evidence="3 4">
    <name type="scientific">Triparma strigata</name>
    <dbReference type="NCBI Taxonomy" id="1606541"/>
    <lineage>
        <taxon>Eukaryota</taxon>
        <taxon>Sar</taxon>
        <taxon>Stramenopiles</taxon>
        <taxon>Ochrophyta</taxon>
        <taxon>Bolidophyceae</taxon>
        <taxon>Parmales</taxon>
        <taxon>Triparmaceae</taxon>
        <taxon>Triparma</taxon>
    </lineage>
</organism>
<feature type="compositionally biased region" description="Basic and acidic residues" evidence="2">
    <location>
        <begin position="6121"/>
        <end position="6130"/>
    </location>
</feature>
<feature type="compositionally biased region" description="Basic and acidic residues" evidence="2">
    <location>
        <begin position="730"/>
        <end position="766"/>
    </location>
</feature>
<feature type="compositionally biased region" description="Gly residues" evidence="2">
    <location>
        <begin position="6751"/>
        <end position="6761"/>
    </location>
</feature>
<feature type="region of interest" description="Disordered" evidence="2">
    <location>
        <begin position="2892"/>
        <end position="2919"/>
    </location>
</feature>
<feature type="region of interest" description="Disordered" evidence="2">
    <location>
        <begin position="6909"/>
        <end position="6944"/>
    </location>
</feature>
<feature type="compositionally biased region" description="Polar residues" evidence="2">
    <location>
        <begin position="382"/>
        <end position="391"/>
    </location>
</feature>
<feature type="region of interest" description="Disordered" evidence="2">
    <location>
        <begin position="3698"/>
        <end position="3725"/>
    </location>
</feature>
<dbReference type="EMBL" id="BRXY01000200">
    <property type="protein sequence ID" value="GMH76802.1"/>
    <property type="molecule type" value="Genomic_DNA"/>
</dbReference>
<feature type="compositionally biased region" description="Basic and acidic residues" evidence="2">
    <location>
        <begin position="392"/>
        <end position="407"/>
    </location>
</feature>
<feature type="coiled-coil region" evidence="1">
    <location>
        <begin position="2062"/>
        <end position="2100"/>
    </location>
</feature>
<accession>A0A9W7EFE1</accession>
<comment type="caution">
    <text evidence="3">The sequence shown here is derived from an EMBL/GenBank/DDBJ whole genome shotgun (WGS) entry which is preliminary data.</text>
</comment>
<feature type="compositionally biased region" description="Basic and acidic residues" evidence="2">
    <location>
        <begin position="1409"/>
        <end position="1422"/>
    </location>
</feature>
<feature type="coiled-coil region" evidence="1">
    <location>
        <begin position="4158"/>
        <end position="4228"/>
    </location>
</feature>
<feature type="coiled-coil region" evidence="1">
    <location>
        <begin position="3919"/>
        <end position="4124"/>
    </location>
</feature>
<gene>
    <name evidence="3" type="ORF">TrST_g11400</name>
</gene>
<feature type="coiled-coil region" evidence="1">
    <location>
        <begin position="4936"/>
        <end position="4992"/>
    </location>
</feature>
<feature type="coiled-coil region" evidence="1">
    <location>
        <begin position="2149"/>
        <end position="2179"/>
    </location>
</feature>
<feature type="coiled-coil region" evidence="1">
    <location>
        <begin position="4424"/>
        <end position="4455"/>
    </location>
</feature>
<keyword evidence="4" id="KW-1185">Reference proteome</keyword>
<feature type="region of interest" description="Disordered" evidence="2">
    <location>
        <begin position="656"/>
        <end position="962"/>
    </location>
</feature>
<feature type="compositionally biased region" description="Basic and acidic residues" evidence="2">
    <location>
        <begin position="2788"/>
        <end position="2813"/>
    </location>
</feature>
<feature type="compositionally biased region" description="Basic and acidic residues" evidence="2">
    <location>
        <begin position="943"/>
        <end position="962"/>
    </location>
</feature>
<feature type="compositionally biased region" description="Basic and acidic residues" evidence="2">
    <location>
        <begin position="1505"/>
        <end position="1517"/>
    </location>
</feature>
<dbReference type="Proteomes" id="UP001165085">
    <property type="component" value="Unassembled WGS sequence"/>
</dbReference>
<feature type="compositionally biased region" description="Basic and acidic residues" evidence="2">
    <location>
        <begin position="841"/>
        <end position="854"/>
    </location>
</feature>
<protein>
    <submittedName>
        <fullName evidence="3">Uncharacterized protein</fullName>
    </submittedName>
</protein>
<feature type="compositionally biased region" description="Basic and acidic residues" evidence="2">
    <location>
        <begin position="113"/>
        <end position="128"/>
    </location>
</feature>
<feature type="compositionally biased region" description="Low complexity" evidence="2">
    <location>
        <begin position="555"/>
        <end position="570"/>
    </location>
</feature>
<reference evidence="4" key="1">
    <citation type="journal article" date="2023" name="Commun. Biol.">
        <title>Genome analysis of Parmales, the sister group of diatoms, reveals the evolutionary specialization of diatoms from phago-mixotrophs to photoautotrophs.</title>
        <authorList>
            <person name="Ban H."/>
            <person name="Sato S."/>
            <person name="Yoshikawa S."/>
            <person name="Yamada K."/>
            <person name="Nakamura Y."/>
            <person name="Ichinomiya M."/>
            <person name="Sato N."/>
            <person name="Blanc-Mathieu R."/>
            <person name="Endo H."/>
            <person name="Kuwata A."/>
            <person name="Ogata H."/>
        </authorList>
    </citation>
    <scope>NUCLEOTIDE SEQUENCE [LARGE SCALE GENOMIC DNA]</scope>
    <source>
        <strain evidence="4">NIES 3701</strain>
    </source>
</reference>
<feature type="compositionally biased region" description="Basic residues" evidence="2">
    <location>
        <begin position="1519"/>
        <end position="1538"/>
    </location>
</feature>
<evidence type="ECO:0000256" key="1">
    <source>
        <dbReference type="SAM" id="Coils"/>
    </source>
</evidence>
<feature type="compositionally biased region" description="Basic and acidic residues" evidence="2">
    <location>
        <begin position="1649"/>
        <end position="1663"/>
    </location>
</feature>
<feature type="region of interest" description="Disordered" evidence="2">
    <location>
        <begin position="981"/>
        <end position="1130"/>
    </location>
</feature>
<feature type="compositionally biased region" description="Low complexity" evidence="2">
    <location>
        <begin position="1389"/>
        <end position="1404"/>
    </location>
</feature>
<feature type="compositionally biased region" description="Polar residues" evidence="2">
    <location>
        <begin position="661"/>
        <end position="677"/>
    </location>
</feature>
<feature type="compositionally biased region" description="Basic and acidic residues" evidence="2">
    <location>
        <begin position="1587"/>
        <end position="1601"/>
    </location>
</feature>
<feature type="coiled-coil region" evidence="1">
    <location>
        <begin position="5291"/>
        <end position="5339"/>
    </location>
</feature>